<evidence type="ECO:0000256" key="6">
    <source>
        <dbReference type="SAM" id="Phobius"/>
    </source>
</evidence>
<reference evidence="8 9" key="1">
    <citation type="submission" date="2019-03" db="EMBL/GenBank/DDBJ databases">
        <title>Sequencing the genomes of 1000 actinobacteria strains.</title>
        <authorList>
            <person name="Klenk H.-P."/>
        </authorList>
    </citation>
    <scope>NUCLEOTIDE SEQUENCE [LARGE SCALE GENOMIC DNA]</scope>
    <source>
        <strain evidence="8 9">DSM 18936</strain>
    </source>
</reference>
<sequence length="779" mass="82714">MFRSFARWCHQHPWTVIGAWLAAIVAAMTLAGVVGPSYDSSFSSPESESSDGFETISEYFPGATSQFGGQLVFQAEQGIADPAVRSEIEEILVEVAEIDGVTVISPFSEQGAAQIAPDGTIAYAQLNLSDDVDQTESGEIGEELNEIVADTGDLRVEIGGAMFAEFEPPETELIGLAFAIIVLIVSFGSVLAMGLPIGVALSGVIVGSAGLVTLLTKAFTIPDFAPLIGIMIGLGAGIDYALFIVTRYRELTHAGVEPKTAIEAAMDTAGRAVVFAGITVVVSLLGMLLIGLPFVAGMGMSAAATVFVTLISSVTLLPALLSLTHSRIEVTRWRGLIAAGFVALGLLGAGLGNPTLFLFGAGLAIVTLIAGSFVPALKKMVPERKRKPLRDTLAYKWSRGIQHRPWIALIGGTAILVLLTLPVFGMRLGFSDEGNFAEDTTTRQAYDLVAEGFGDGYNGPFVLAIETDSPDDVAVVQELAAAAEATEGVAAVGQPFPNNFQDPAASEAFIIQIIPEGAPQDADTEDTVLALREAFEPIVEGTGVEANLTGAVPASIDFSDYLSGRNIIFFGAVLIVSFFLLMMVFRSILVPIKAVIMNVLSITAAFGVVVAIFQQGWLGIEGGPIEPFIPMMMFAIVFGLSMDYEVFLLSRVKEEYDRTGDPRNSVADGLAATARVITAAAAIMVVVFGAFLLEDDRIIRLFGTGLALAVLLDATLVRMLLVPATMELLGNRNWWLPRWIDKILPRLNVEGAHLEELLAESGVDVEVPDTPEDLVEPVR</sequence>
<dbReference type="Gene3D" id="1.20.1640.10">
    <property type="entry name" value="Multidrug efflux transporter AcrB transmembrane domain"/>
    <property type="match status" value="2"/>
</dbReference>
<evidence type="ECO:0000313" key="8">
    <source>
        <dbReference type="EMBL" id="TDT18355.1"/>
    </source>
</evidence>
<evidence type="ECO:0000256" key="4">
    <source>
        <dbReference type="ARBA" id="ARBA00022989"/>
    </source>
</evidence>
<feature type="transmembrane region" description="Helical" evidence="6">
    <location>
        <begin position="595"/>
        <end position="616"/>
    </location>
</feature>
<gene>
    <name evidence="8" type="ORF">BDK89_3975</name>
</gene>
<evidence type="ECO:0000256" key="1">
    <source>
        <dbReference type="ARBA" id="ARBA00004651"/>
    </source>
</evidence>
<proteinExistence type="predicted"/>
<dbReference type="PANTHER" id="PTHR33406:SF13">
    <property type="entry name" value="MEMBRANE PROTEIN YDFJ"/>
    <property type="match status" value="1"/>
</dbReference>
<keyword evidence="2" id="KW-1003">Cell membrane</keyword>
<keyword evidence="9" id="KW-1185">Reference proteome</keyword>
<feature type="transmembrane region" description="Helical" evidence="6">
    <location>
        <begin position="567"/>
        <end position="588"/>
    </location>
</feature>
<dbReference type="Pfam" id="PF03176">
    <property type="entry name" value="MMPL"/>
    <property type="match status" value="2"/>
</dbReference>
<dbReference type="InterPro" id="IPR050545">
    <property type="entry name" value="Mycobact_MmpL"/>
</dbReference>
<feature type="transmembrane region" description="Helical" evidence="6">
    <location>
        <begin position="224"/>
        <end position="245"/>
    </location>
</feature>
<name>A0A4R7I4C2_9ACTN</name>
<comment type="caution">
    <text evidence="8">The sequence shown here is derived from an EMBL/GenBank/DDBJ whole genome shotgun (WGS) entry which is preliminary data.</text>
</comment>
<protein>
    <submittedName>
        <fullName evidence="8">RND superfamily putative drug exporter</fullName>
    </submittedName>
</protein>
<dbReference type="OrthoDB" id="7051771at2"/>
<evidence type="ECO:0000259" key="7">
    <source>
        <dbReference type="PROSITE" id="PS50156"/>
    </source>
</evidence>
<feature type="transmembrane region" description="Helical" evidence="6">
    <location>
        <begin position="272"/>
        <end position="296"/>
    </location>
</feature>
<dbReference type="GO" id="GO:0005886">
    <property type="term" value="C:plasma membrane"/>
    <property type="evidence" value="ECO:0007669"/>
    <property type="project" value="UniProtKB-SubCell"/>
</dbReference>
<evidence type="ECO:0000256" key="3">
    <source>
        <dbReference type="ARBA" id="ARBA00022692"/>
    </source>
</evidence>
<dbReference type="InterPro" id="IPR000731">
    <property type="entry name" value="SSD"/>
</dbReference>
<feature type="transmembrane region" description="Helical" evidence="6">
    <location>
        <begin position="357"/>
        <end position="377"/>
    </location>
</feature>
<dbReference type="EMBL" id="SOAU01000001">
    <property type="protein sequence ID" value="TDT18355.1"/>
    <property type="molecule type" value="Genomic_DNA"/>
</dbReference>
<feature type="transmembrane region" description="Helical" evidence="6">
    <location>
        <begin position="173"/>
        <end position="192"/>
    </location>
</feature>
<keyword evidence="4 6" id="KW-1133">Transmembrane helix</keyword>
<feature type="domain" description="SSD" evidence="7">
    <location>
        <begin position="173"/>
        <end position="323"/>
    </location>
</feature>
<keyword evidence="5 6" id="KW-0472">Membrane</keyword>
<accession>A0A4R7I4C2</accession>
<feature type="transmembrane region" description="Helical" evidence="6">
    <location>
        <begin position="670"/>
        <end position="692"/>
    </location>
</feature>
<dbReference type="Proteomes" id="UP000294558">
    <property type="component" value="Unassembled WGS sequence"/>
</dbReference>
<feature type="transmembrane region" description="Helical" evidence="6">
    <location>
        <begin position="302"/>
        <end position="321"/>
    </location>
</feature>
<dbReference type="PANTHER" id="PTHR33406">
    <property type="entry name" value="MEMBRANE PROTEIN MJ1562-RELATED"/>
    <property type="match status" value="1"/>
</dbReference>
<feature type="transmembrane region" description="Helical" evidence="6">
    <location>
        <begin position="199"/>
        <end position="218"/>
    </location>
</feature>
<evidence type="ECO:0000256" key="2">
    <source>
        <dbReference type="ARBA" id="ARBA00022475"/>
    </source>
</evidence>
<dbReference type="PROSITE" id="PS50156">
    <property type="entry name" value="SSD"/>
    <property type="match status" value="1"/>
</dbReference>
<dbReference type="InterPro" id="IPR004869">
    <property type="entry name" value="MMPL_dom"/>
</dbReference>
<feature type="transmembrane region" description="Helical" evidence="6">
    <location>
        <begin position="406"/>
        <end position="425"/>
    </location>
</feature>
<evidence type="ECO:0000256" key="5">
    <source>
        <dbReference type="ARBA" id="ARBA00023136"/>
    </source>
</evidence>
<feature type="transmembrane region" description="Helical" evidence="6">
    <location>
        <begin position="628"/>
        <end position="649"/>
    </location>
</feature>
<dbReference type="AlphaFoldDB" id="A0A4R7I4C2"/>
<organism evidence="8 9">
    <name type="scientific">Ilumatobacter fluminis</name>
    <dbReference type="NCBI Taxonomy" id="467091"/>
    <lineage>
        <taxon>Bacteria</taxon>
        <taxon>Bacillati</taxon>
        <taxon>Actinomycetota</taxon>
        <taxon>Acidimicrobiia</taxon>
        <taxon>Acidimicrobiales</taxon>
        <taxon>Ilumatobacteraceae</taxon>
        <taxon>Ilumatobacter</taxon>
    </lineage>
</organism>
<keyword evidence="3 6" id="KW-0812">Transmembrane</keyword>
<feature type="transmembrane region" description="Helical" evidence="6">
    <location>
        <begin position="333"/>
        <end position="351"/>
    </location>
</feature>
<feature type="transmembrane region" description="Helical" evidence="6">
    <location>
        <begin position="698"/>
        <end position="721"/>
    </location>
</feature>
<comment type="subcellular location">
    <subcellularLocation>
        <location evidence="1">Cell membrane</location>
        <topology evidence="1">Multi-pass membrane protein</topology>
    </subcellularLocation>
</comment>
<dbReference type="SUPFAM" id="SSF82866">
    <property type="entry name" value="Multidrug efflux transporter AcrB transmembrane domain"/>
    <property type="match status" value="2"/>
</dbReference>
<evidence type="ECO:0000313" key="9">
    <source>
        <dbReference type="Proteomes" id="UP000294558"/>
    </source>
</evidence>